<evidence type="ECO:0000256" key="6">
    <source>
        <dbReference type="ARBA" id="ARBA00023136"/>
    </source>
</evidence>
<comment type="caution">
    <text evidence="9">The sequence shown here is derived from an EMBL/GenBank/DDBJ whole genome shotgun (WGS) entry which is preliminary data.</text>
</comment>
<feature type="transmembrane region" description="Helical" evidence="7">
    <location>
        <begin position="892"/>
        <end position="916"/>
    </location>
</feature>
<gene>
    <name evidence="9" type="ORF">Cyrtocomes_00293</name>
</gene>
<comment type="subcellular location">
    <subcellularLocation>
        <location evidence="1">Cell membrane</location>
        <topology evidence="1">Multi-pass membrane protein</topology>
    </subcellularLocation>
</comment>
<evidence type="ECO:0000256" key="4">
    <source>
        <dbReference type="ARBA" id="ARBA00022729"/>
    </source>
</evidence>
<keyword evidence="3 7" id="KW-0812">Transmembrane</keyword>
<proteinExistence type="inferred from homology"/>
<comment type="similarity">
    <text evidence="2">Belongs to the TrbL/VirB6 family.</text>
</comment>
<keyword evidence="5 7" id="KW-1133">Transmembrane helix</keyword>
<evidence type="ECO:0000256" key="5">
    <source>
        <dbReference type="ARBA" id="ARBA00022989"/>
    </source>
</evidence>
<dbReference type="InterPro" id="IPR007688">
    <property type="entry name" value="Conjugal_tfr_TrbL/VirB6"/>
</dbReference>
<name>A0ABU5L7Q4_9RICK</name>
<dbReference type="Proteomes" id="UP001293791">
    <property type="component" value="Unassembled WGS sequence"/>
</dbReference>
<protein>
    <submittedName>
        <fullName evidence="9">Type IV secretion system protein VirB6</fullName>
    </submittedName>
</protein>
<feature type="transmembrane region" description="Helical" evidence="7">
    <location>
        <begin position="819"/>
        <end position="844"/>
    </location>
</feature>
<evidence type="ECO:0000256" key="7">
    <source>
        <dbReference type="SAM" id="Phobius"/>
    </source>
</evidence>
<dbReference type="EMBL" id="JARGYT010000011">
    <property type="protein sequence ID" value="MDZ5761930.1"/>
    <property type="molecule type" value="Genomic_DNA"/>
</dbReference>
<feature type="chain" id="PRO_5045136487" evidence="8">
    <location>
        <begin position="21"/>
        <end position="1053"/>
    </location>
</feature>
<sequence>MRLKILFFIFQVVICSSAQADFYSDCVKSYEFNDNIKNEVFLTPVKYSCSRMCRNECNSFSRKVGPEGSEHELNQSIIDDCITSCQDGRKFDAEYFEITGYNERFGVKYPIISLVGPISTKVACSQDKKEIGDSVVKTSIEAEIGDKIKFFFIGYEDNKIYLCGKKAIELRTVFPNLSSKNFKLGNSLWNNIATPPAEWQKHEHECFSQIPQQSWLDLSNRVLSQAVGQSKCEWHARNHTFTYTGINPKNGDELNISWSGDFAYKKTATGKAKGREEYMTCITSLMGIGAQSCRNEFINSTSLLIMDPKYVNKSSTNVQKNNTQNTPNTADVFKILSSMGQLPHFYNKNATELNNIAIKFLQSIGYPANLFHSFRHGIKKNEADGGASPYHVESTISIKSSNIKDLEKQHWYYCDMHAKGFEYCMYKWNIQNIIGKDVDTTAVIQLSGEQSRKNWEEIGLLGARLESSNHSVLGLKGSITDQEMTFKFRDNIPGCNQQDESSYKKRLCVVVDKIGRSTYRYSGILSGFSDKSTPLFIKHWGDHTDGSILRDVYENNDGGYDVSIEWGGCIKRKGENMQYAFGPISYDSAKIDPNTSSAWEWKDFPKSVLDGKNMEVTKAGALYLRIKKEEPPQSASSDIKELYQNPANHHGLYKMIVEMEHGNSAAVQGGILSKLAKLIIDHLLGENRAKGEIPKGGVLFKIYKGVTENKSYQQSINVLISLFITITALCFLIGIIQISHQEVIMMLCKMAAIACLISPYSWEFFGGRLAVIFIEGTLELMAKFAPPDLIEIDHDAFSMFRYMDGAIMKIFSAAIWKKMAALIFSTAFGIIAFVVIFISICLYILGILRIFLAYVVSLVTTSLCVIIAPIIIPTVLFKQSRSIFDSWIKGMISVVLQCSAVFITLSMFQVIMSFLLSIVLGFTACKACLLRIDIGIFNECIIPMYKMLGDMHTPPDSDTVGTSPLMSSFGIAIAFFVIASSLVALIQFMDLVMTVIVTGSPIRTSTISAPAQQGEKFLSNTISAATSEITGLGKVIASKISSKKSEESSTKKR</sequence>
<feature type="transmembrane region" description="Helical" evidence="7">
    <location>
        <begin position="928"/>
        <end position="945"/>
    </location>
</feature>
<evidence type="ECO:0000313" key="9">
    <source>
        <dbReference type="EMBL" id="MDZ5761930.1"/>
    </source>
</evidence>
<feature type="signal peptide" evidence="8">
    <location>
        <begin position="1"/>
        <end position="20"/>
    </location>
</feature>
<dbReference type="Pfam" id="PF04610">
    <property type="entry name" value="TrbL"/>
    <property type="match status" value="1"/>
</dbReference>
<dbReference type="RefSeq" id="WP_322497429.1">
    <property type="nucleotide sequence ID" value="NZ_JARGYT010000011.1"/>
</dbReference>
<organism evidence="9 10">
    <name type="scientific">Candidatus Cyrtobacter comes</name>
    <dbReference type="NCBI Taxonomy" id="675776"/>
    <lineage>
        <taxon>Bacteria</taxon>
        <taxon>Pseudomonadati</taxon>
        <taxon>Pseudomonadota</taxon>
        <taxon>Alphaproteobacteria</taxon>
        <taxon>Rickettsiales</taxon>
        <taxon>Candidatus Midichloriaceae</taxon>
        <taxon>Candidatus Cyrtobacter</taxon>
    </lineage>
</organism>
<accession>A0ABU5L7Q4</accession>
<evidence type="ECO:0000313" key="10">
    <source>
        <dbReference type="Proteomes" id="UP001293791"/>
    </source>
</evidence>
<evidence type="ECO:0000256" key="8">
    <source>
        <dbReference type="SAM" id="SignalP"/>
    </source>
</evidence>
<feature type="transmembrane region" description="Helical" evidence="7">
    <location>
        <begin position="965"/>
        <end position="986"/>
    </location>
</feature>
<keyword evidence="4 8" id="KW-0732">Signal</keyword>
<reference evidence="9 10" key="1">
    <citation type="submission" date="2023-02" db="EMBL/GenBank/DDBJ databases">
        <title>Host association and intracellularity evolved multiple times independently in the Rickettsiales.</title>
        <authorList>
            <person name="Castelli M."/>
            <person name="Nardi T."/>
            <person name="Gammuto L."/>
            <person name="Bellinzona G."/>
            <person name="Sabaneyeva E."/>
            <person name="Potekhin A."/>
            <person name="Serra V."/>
            <person name="Petroni G."/>
            <person name="Sassera D."/>
        </authorList>
    </citation>
    <scope>NUCLEOTIDE SEQUENCE [LARGE SCALE GENOMIC DNA]</scope>
    <source>
        <strain evidence="9 10">BOD18</strain>
    </source>
</reference>
<feature type="transmembrane region" description="Helical" evidence="7">
    <location>
        <begin position="851"/>
        <end position="872"/>
    </location>
</feature>
<feature type="transmembrane region" description="Helical" evidence="7">
    <location>
        <begin position="716"/>
        <end position="736"/>
    </location>
</feature>
<keyword evidence="10" id="KW-1185">Reference proteome</keyword>
<evidence type="ECO:0000256" key="3">
    <source>
        <dbReference type="ARBA" id="ARBA00022692"/>
    </source>
</evidence>
<evidence type="ECO:0000256" key="1">
    <source>
        <dbReference type="ARBA" id="ARBA00004651"/>
    </source>
</evidence>
<keyword evidence="6 7" id="KW-0472">Membrane</keyword>
<evidence type="ECO:0000256" key="2">
    <source>
        <dbReference type="ARBA" id="ARBA00007802"/>
    </source>
</evidence>